<evidence type="ECO:0000256" key="1">
    <source>
        <dbReference type="SAM" id="SignalP"/>
    </source>
</evidence>
<dbReference type="Pfam" id="PF01841">
    <property type="entry name" value="Transglut_core"/>
    <property type="match status" value="1"/>
</dbReference>
<protein>
    <submittedName>
        <fullName evidence="3">Transglutaminase</fullName>
    </submittedName>
</protein>
<dbReference type="GO" id="GO:0005737">
    <property type="term" value="C:cytoplasm"/>
    <property type="evidence" value="ECO:0007669"/>
    <property type="project" value="TreeGrafter"/>
</dbReference>
<dbReference type="Proteomes" id="UP000307140">
    <property type="component" value="Unassembled WGS sequence"/>
</dbReference>
<dbReference type="InterPro" id="IPR002931">
    <property type="entry name" value="Transglutaminase-like"/>
</dbReference>
<dbReference type="Gene3D" id="3.10.620.30">
    <property type="match status" value="1"/>
</dbReference>
<dbReference type="InterPro" id="IPR052557">
    <property type="entry name" value="CAP/Cytokinesis_protein"/>
</dbReference>
<evidence type="ECO:0000259" key="2">
    <source>
        <dbReference type="SMART" id="SM00460"/>
    </source>
</evidence>
<evidence type="ECO:0000313" key="3">
    <source>
        <dbReference type="EMBL" id="TMM29517.1"/>
    </source>
</evidence>
<dbReference type="PANTHER" id="PTHR46333:SF2">
    <property type="entry name" value="CYTOKINESIS PROTEIN 3"/>
    <property type="match status" value="1"/>
</dbReference>
<dbReference type="PANTHER" id="PTHR46333">
    <property type="entry name" value="CYTOKINESIS PROTEIN 3"/>
    <property type="match status" value="1"/>
</dbReference>
<organism evidence="3 4">
    <name type="scientific">Polaribacter aestuariivivens</name>
    <dbReference type="NCBI Taxonomy" id="2304626"/>
    <lineage>
        <taxon>Bacteria</taxon>
        <taxon>Pseudomonadati</taxon>
        <taxon>Bacteroidota</taxon>
        <taxon>Flavobacteriia</taxon>
        <taxon>Flavobacteriales</taxon>
        <taxon>Flavobacteriaceae</taxon>
    </lineage>
</organism>
<accession>A0A5S3N388</accession>
<proteinExistence type="predicted"/>
<dbReference type="SUPFAM" id="SSF54001">
    <property type="entry name" value="Cysteine proteinases"/>
    <property type="match status" value="1"/>
</dbReference>
<feature type="domain" description="Transglutaminase-like" evidence="2">
    <location>
        <begin position="105"/>
        <end position="172"/>
    </location>
</feature>
<sequence>MKYFLFLLLLTTTIVNSQNYTSVDNKVLKYPRFSKVEDLVSKIENDFISDEDKTRAAFFWLAKNIQYNLKEYYNPTHRTYSFSYSSEAEKLLKLQKAKDKVVATVFKTKKGVCEDFAQSFKKICDLLDIQAEVIRGYVRNNTNEIGKPRNSTNHAWNAVKLNERWVILDATWASGFLYNGTWKKTFNEYFYDIPKDKIFKTHFPEDSIWILRFGRMSLKEFYNQPIYSNTFLKHNATLIAPTTGTINVNSSKTIELKFENLDVNIPILYAFKGNKFGKKPLIKKEDNVVYLRLNQAKKNSELVLYFNNISAIQFKTK</sequence>
<gene>
    <name evidence="3" type="ORF">FDT66_10355</name>
</gene>
<evidence type="ECO:0000313" key="4">
    <source>
        <dbReference type="Proteomes" id="UP000307140"/>
    </source>
</evidence>
<dbReference type="OrthoDB" id="9788327at2"/>
<comment type="caution">
    <text evidence="3">The sequence shown here is derived from an EMBL/GenBank/DDBJ whole genome shotgun (WGS) entry which is preliminary data.</text>
</comment>
<dbReference type="AlphaFoldDB" id="A0A5S3N388"/>
<dbReference type="EMBL" id="VANR01000005">
    <property type="protein sequence ID" value="TMM29517.1"/>
    <property type="molecule type" value="Genomic_DNA"/>
</dbReference>
<dbReference type="SMART" id="SM00460">
    <property type="entry name" value="TGc"/>
    <property type="match status" value="1"/>
</dbReference>
<keyword evidence="1" id="KW-0732">Signal</keyword>
<keyword evidence="4" id="KW-1185">Reference proteome</keyword>
<reference evidence="3 4" key="1">
    <citation type="submission" date="2019-05" db="EMBL/GenBank/DDBJ databases">
        <title>Polaribacter aestuariivivens sp. nov., isolated from a tidal flat.</title>
        <authorList>
            <person name="Yoon J.-H."/>
        </authorList>
    </citation>
    <scope>NUCLEOTIDE SEQUENCE [LARGE SCALE GENOMIC DNA]</scope>
    <source>
        <strain evidence="3 4">DBTF-3</strain>
    </source>
</reference>
<feature type="chain" id="PRO_5024304971" evidence="1">
    <location>
        <begin position="18"/>
        <end position="317"/>
    </location>
</feature>
<name>A0A5S3N388_9FLAO</name>
<feature type="signal peptide" evidence="1">
    <location>
        <begin position="1"/>
        <end position="17"/>
    </location>
</feature>
<dbReference type="InterPro" id="IPR038765">
    <property type="entry name" value="Papain-like_cys_pep_sf"/>
</dbReference>